<name>A0A1F5SLI3_9BACT</name>
<keyword evidence="1" id="KW-0472">Membrane</keyword>
<comment type="caution">
    <text evidence="4">The sequence shown here is derived from an EMBL/GenBank/DDBJ whole genome shotgun (WGS) entry which is preliminary data.</text>
</comment>
<keyword evidence="1" id="KW-0812">Transmembrane</keyword>
<feature type="domain" description="DUF3048" evidence="3">
    <location>
        <begin position="262"/>
        <end position="372"/>
    </location>
</feature>
<organism evidence="4 5">
    <name type="scientific">Candidatus Falkowbacteria bacterium RIFOXYA2_FULL_47_19</name>
    <dbReference type="NCBI Taxonomy" id="1797994"/>
    <lineage>
        <taxon>Bacteria</taxon>
        <taxon>Candidatus Falkowiibacteriota</taxon>
    </lineage>
</organism>
<feature type="transmembrane region" description="Helical" evidence="1">
    <location>
        <begin position="24"/>
        <end position="47"/>
    </location>
</feature>
<proteinExistence type="predicted"/>
<evidence type="ECO:0000313" key="5">
    <source>
        <dbReference type="Proteomes" id="UP000178367"/>
    </source>
</evidence>
<evidence type="ECO:0000259" key="3">
    <source>
        <dbReference type="Pfam" id="PF17479"/>
    </source>
</evidence>
<gene>
    <name evidence="4" type="ORF">A2227_01575</name>
</gene>
<evidence type="ECO:0000313" key="4">
    <source>
        <dbReference type="EMBL" id="OGF27520.1"/>
    </source>
</evidence>
<dbReference type="Pfam" id="PF17479">
    <property type="entry name" value="DUF3048_C"/>
    <property type="match status" value="1"/>
</dbReference>
<dbReference type="SUPFAM" id="SSF159774">
    <property type="entry name" value="YerB-like"/>
    <property type="match status" value="1"/>
</dbReference>
<sequence>MDNSEKKIGGENFYERMIKKKIHIYASVIIVFFMLSAGLGFVVYNMIAHGHPFGAKKEAAEPSADLVALSVQMAGQETPEADETPHTDLVRRAIDGVYVKPGEENRFPAAVMIDNNIYARPHSGLSRANVVYEAEVEGSATRYMAVFAGNEEIDEIGPVRSARAYFVDWVLELSALYVHVGGSPEALVNIKRDKVRDFNEFYNGNFFWRDWNRRAPHNVYTSSSKLAEYTTARSWAEGGFSSWQFKDEAGEADRGPDGGDIDIKFLIPSYRVRWKYDRTDNSYIRYLGGAAHIDKSGDGIKAKNIVIQYVKARVIDNELRLSMDDIGEGEAVLCFDGFCRKSTWQKKEASERTRFYDENGNEAVFNAGTTWVEVVRPGIIEVGLPEQTDGE</sequence>
<dbReference type="InterPro" id="IPR021416">
    <property type="entry name" value="DUF3048_N"/>
</dbReference>
<dbReference type="InterPro" id="IPR023158">
    <property type="entry name" value="YerB-like_sf"/>
</dbReference>
<protein>
    <recommendedName>
        <fullName evidence="6">DUF3048 domain-containing protein</fullName>
    </recommendedName>
</protein>
<dbReference type="EMBL" id="MFGB01000007">
    <property type="protein sequence ID" value="OGF27520.1"/>
    <property type="molecule type" value="Genomic_DNA"/>
</dbReference>
<accession>A0A1F5SLI3</accession>
<reference evidence="4 5" key="1">
    <citation type="journal article" date="2016" name="Nat. Commun.">
        <title>Thousands of microbial genomes shed light on interconnected biogeochemical processes in an aquifer system.</title>
        <authorList>
            <person name="Anantharaman K."/>
            <person name="Brown C.T."/>
            <person name="Hug L.A."/>
            <person name="Sharon I."/>
            <person name="Castelle C.J."/>
            <person name="Probst A.J."/>
            <person name="Thomas B.C."/>
            <person name="Singh A."/>
            <person name="Wilkins M.J."/>
            <person name="Karaoz U."/>
            <person name="Brodie E.L."/>
            <person name="Williams K.H."/>
            <person name="Hubbard S.S."/>
            <person name="Banfield J.F."/>
        </authorList>
    </citation>
    <scope>NUCLEOTIDE SEQUENCE [LARGE SCALE GENOMIC DNA]</scope>
</reference>
<evidence type="ECO:0000256" key="1">
    <source>
        <dbReference type="SAM" id="Phobius"/>
    </source>
</evidence>
<dbReference type="AlphaFoldDB" id="A0A1F5SLI3"/>
<feature type="domain" description="DUF3048" evidence="2">
    <location>
        <begin position="100"/>
        <end position="234"/>
    </location>
</feature>
<dbReference type="Pfam" id="PF11258">
    <property type="entry name" value="DUF3048"/>
    <property type="match status" value="1"/>
</dbReference>
<dbReference type="Proteomes" id="UP000178367">
    <property type="component" value="Unassembled WGS sequence"/>
</dbReference>
<dbReference type="Gene3D" id="3.50.90.10">
    <property type="entry name" value="YerB-like"/>
    <property type="match status" value="1"/>
</dbReference>
<dbReference type="STRING" id="1797994.A2227_01575"/>
<keyword evidence="1" id="KW-1133">Transmembrane helix</keyword>
<evidence type="ECO:0008006" key="6">
    <source>
        <dbReference type="Google" id="ProtNLM"/>
    </source>
</evidence>
<evidence type="ECO:0000259" key="2">
    <source>
        <dbReference type="Pfam" id="PF11258"/>
    </source>
</evidence>
<dbReference type="InterPro" id="IPR035328">
    <property type="entry name" value="DUF3048_C"/>
</dbReference>